<dbReference type="EMBL" id="QZWZ01000064">
    <property type="protein sequence ID" value="RJT27231.1"/>
    <property type="molecule type" value="Genomic_DNA"/>
</dbReference>
<sequence length="330" mass="35043">MVFARLEAIMKRVGLDGYMMLLILTVLLATFLPARGDFAAVLSHVTFWAVALLFFLYGSKLSTATIISGFANWKLQLSVLSCTFAVFPLLALVMKPLAGLWLSGTIGIGFLFIGCMPSTVQSSIAFTSMSNGNVAGAVCAASVSNLVGVVLSPLLFALLMPPGVGYDIEASAIWKIMQQIMLPFVVGQLCRPLLAEFLNRHKLPITIVDRGSILLIVYSAFSAGVVNGIWQVISAQAFAILVGLCIVFLVLAMAITIGTAKAGRMNRADLLALFYCGSTKSLATGLPMAGILFAGQDISLIILPLMLFHLIQLVGCAIIAQRSAAYTPTG</sequence>
<dbReference type="OrthoDB" id="9792271at2"/>
<dbReference type="PANTHER" id="PTHR18640">
    <property type="entry name" value="SOLUTE CARRIER FAMILY 10 MEMBER 7"/>
    <property type="match status" value="1"/>
</dbReference>
<feature type="transmembrane region" description="Helical" evidence="1">
    <location>
        <begin position="100"/>
        <end position="120"/>
    </location>
</feature>
<comment type="caution">
    <text evidence="2">The sequence shown here is derived from an EMBL/GenBank/DDBJ whole genome shotgun (WGS) entry which is preliminary data.</text>
</comment>
<feature type="transmembrane region" description="Helical" evidence="1">
    <location>
        <begin position="270"/>
        <end position="294"/>
    </location>
</feature>
<feature type="transmembrane region" description="Helical" evidence="1">
    <location>
        <begin position="236"/>
        <end position="258"/>
    </location>
</feature>
<feature type="transmembrane region" description="Helical" evidence="1">
    <location>
        <begin position="132"/>
        <end position="160"/>
    </location>
</feature>
<dbReference type="AlphaFoldDB" id="A0A3A5JW02"/>
<evidence type="ECO:0000313" key="2">
    <source>
        <dbReference type="EMBL" id="RJT27231.1"/>
    </source>
</evidence>
<dbReference type="Gene3D" id="1.20.1530.20">
    <property type="match status" value="1"/>
</dbReference>
<name>A0A3A5JW02_9HYPH</name>
<evidence type="ECO:0000256" key="1">
    <source>
        <dbReference type="SAM" id="Phobius"/>
    </source>
</evidence>
<protein>
    <submittedName>
        <fullName evidence="2">Bile acid:sodium symporter</fullName>
    </submittedName>
</protein>
<dbReference type="InterPro" id="IPR016833">
    <property type="entry name" value="Put_Na-Bile_cotransptr"/>
</dbReference>
<dbReference type="PANTHER" id="PTHR18640:SF5">
    <property type="entry name" value="SODIUM_BILE ACID COTRANSPORTER 7"/>
    <property type="match status" value="1"/>
</dbReference>
<dbReference type="PIRSF" id="PIRSF026166">
    <property type="entry name" value="UCP026166"/>
    <property type="match status" value="1"/>
</dbReference>
<keyword evidence="1" id="KW-0812">Transmembrane</keyword>
<feature type="transmembrane region" description="Helical" evidence="1">
    <location>
        <begin position="172"/>
        <end position="190"/>
    </location>
</feature>
<keyword evidence="1" id="KW-1133">Transmembrane helix</keyword>
<organism evidence="2 3">
    <name type="scientific">Mesorhizobium waimense</name>
    <dbReference type="NCBI Taxonomy" id="1300307"/>
    <lineage>
        <taxon>Bacteria</taxon>
        <taxon>Pseudomonadati</taxon>
        <taxon>Pseudomonadota</taxon>
        <taxon>Alphaproteobacteria</taxon>
        <taxon>Hyphomicrobiales</taxon>
        <taxon>Phyllobacteriaceae</taxon>
        <taxon>Mesorhizobium</taxon>
    </lineage>
</organism>
<dbReference type="Pfam" id="PF13593">
    <property type="entry name" value="SBF_like"/>
    <property type="match status" value="1"/>
</dbReference>
<feature type="transmembrane region" description="Helical" evidence="1">
    <location>
        <begin position="77"/>
        <end position="94"/>
    </location>
</feature>
<dbReference type="InterPro" id="IPR038770">
    <property type="entry name" value="Na+/solute_symporter_sf"/>
</dbReference>
<proteinExistence type="predicted"/>
<accession>A0A3A5JW02</accession>
<dbReference type="GO" id="GO:0005886">
    <property type="term" value="C:plasma membrane"/>
    <property type="evidence" value="ECO:0007669"/>
    <property type="project" value="TreeGrafter"/>
</dbReference>
<feature type="transmembrane region" description="Helical" evidence="1">
    <location>
        <begin position="300"/>
        <end position="320"/>
    </location>
</feature>
<gene>
    <name evidence="2" type="ORF">D3227_36560</name>
</gene>
<feature type="transmembrane region" description="Helical" evidence="1">
    <location>
        <begin position="211"/>
        <end position="230"/>
    </location>
</feature>
<feature type="transmembrane region" description="Helical" evidence="1">
    <location>
        <begin position="46"/>
        <end position="70"/>
    </location>
</feature>
<evidence type="ECO:0000313" key="3">
    <source>
        <dbReference type="Proteomes" id="UP000272706"/>
    </source>
</evidence>
<reference evidence="2 3" key="1">
    <citation type="submission" date="2018-09" db="EMBL/GenBank/DDBJ databases">
        <title>Mesorhizobium carmichaelinearum sp. nov. isolated from Carmichaelinea spp. root nodules in New Zealand.</title>
        <authorList>
            <person name="De Meyer S.E."/>
        </authorList>
    </citation>
    <scope>NUCLEOTIDE SEQUENCE [LARGE SCALE GENOMIC DNA]</scope>
    <source>
        <strain evidence="2 3">ICMP19557</strain>
    </source>
</reference>
<dbReference type="Proteomes" id="UP000272706">
    <property type="component" value="Unassembled WGS sequence"/>
</dbReference>
<keyword evidence="3" id="KW-1185">Reference proteome</keyword>
<keyword evidence="1" id="KW-0472">Membrane</keyword>